<dbReference type="RefSeq" id="WP_343760252.1">
    <property type="nucleotide sequence ID" value="NZ_BAAACG010000008.1"/>
</dbReference>
<dbReference type="Pfam" id="PF06560">
    <property type="entry name" value="GPI"/>
    <property type="match status" value="1"/>
</dbReference>
<evidence type="ECO:0000313" key="8">
    <source>
        <dbReference type="EMBL" id="GAA0737613.1"/>
    </source>
</evidence>
<comment type="caution">
    <text evidence="8">The sequence shown here is derived from an EMBL/GenBank/DDBJ whole genome shotgun (WGS) entry which is preliminary data.</text>
</comment>
<dbReference type="EC" id="5.3.1.9" evidence="3"/>
<dbReference type="Proteomes" id="UP001501510">
    <property type="component" value="Unassembled WGS sequence"/>
</dbReference>
<accession>A0ABN1JEG3</accession>
<evidence type="ECO:0000256" key="5">
    <source>
        <dbReference type="ARBA" id="ARBA00023152"/>
    </source>
</evidence>
<keyword evidence="5" id="KW-0324">Glycolysis</keyword>
<dbReference type="InterPro" id="IPR011051">
    <property type="entry name" value="RmlC_Cupin_sf"/>
</dbReference>
<dbReference type="Gene3D" id="2.60.120.10">
    <property type="entry name" value="Jelly Rolls"/>
    <property type="match status" value="1"/>
</dbReference>
<evidence type="ECO:0000256" key="6">
    <source>
        <dbReference type="ARBA" id="ARBA00029321"/>
    </source>
</evidence>
<gene>
    <name evidence="8" type="ORF">GCM10008906_13970</name>
</gene>
<dbReference type="EMBL" id="BAAACG010000008">
    <property type="protein sequence ID" value="GAA0737613.1"/>
    <property type="molecule type" value="Genomic_DNA"/>
</dbReference>
<sequence length="259" mass="30007">MNFYPGFDIKPTYNPFGFIYGENVFGPEVENRKLDDIRKSLMNPNCDGPEIVYSIAMDVGDKEDRENMIKRNLLFGVVTYASGRLGKEPVRSQGHIHSISNSCKSSTPEVYEIWQGKGIIYMQESAKSNPGRCIAVFAQPGDVVIVPPYYAHYTVSIDLQIPLTFGAWCVRDFGFDYDEIREHKGLAYFPIFNEKGNIEWIHNDKYEKTTLTLTNAREYKEFFINKDIPIYTQFKKDKDKFLFVSNPQLVKEKWENFNP</sequence>
<protein>
    <recommendedName>
        <fullName evidence="3">glucose-6-phosphate isomerase</fullName>
        <ecNumber evidence="3">5.3.1.9</ecNumber>
    </recommendedName>
</protein>
<reference evidence="8 9" key="1">
    <citation type="journal article" date="2019" name="Int. J. Syst. Evol. Microbiol.">
        <title>The Global Catalogue of Microorganisms (GCM) 10K type strain sequencing project: providing services to taxonomists for standard genome sequencing and annotation.</title>
        <authorList>
            <consortium name="The Broad Institute Genomics Platform"/>
            <consortium name="The Broad Institute Genome Sequencing Center for Infectious Disease"/>
            <person name="Wu L."/>
            <person name="Ma J."/>
        </authorList>
    </citation>
    <scope>NUCLEOTIDE SEQUENCE [LARGE SCALE GENOMIC DNA]</scope>
    <source>
        <strain evidence="8 9">JCM 1407</strain>
    </source>
</reference>
<dbReference type="SUPFAM" id="SSF51182">
    <property type="entry name" value="RmlC-like cupins"/>
    <property type="match status" value="1"/>
</dbReference>
<organism evidence="8 9">
    <name type="scientific">Clostridium oceanicum</name>
    <dbReference type="NCBI Taxonomy" id="1543"/>
    <lineage>
        <taxon>Bacteria</taxon>
        <taxon>Bacillati</taxon>
        <taxon>Bacillota</taxon>
        <taxon>Clostridia</taxon>
        <taxon>Eubacteriales</taxon>
        <taxon>Clostridiaceae</taxon>
        <taxon>Clostridium</taxon>
    </lineage>
</organism>
<evidence type="ECO:0000256" key="4">
    <source>
        <dbReference type="ARBA" id="ARBA00022432"/>
    </source>
</evidence>
<comment type="similarity">
    <text evidence="2">Belongs to the archaeal-type GPI family.</text>
</comment>
<evidence type="ECO:0000256" key="2">
    <source>
        <dbReference type="ARBA" id="ARBA00006542"/>
    </source>
</evidence>
<comment type="catalytic activity">
    <reaction evidence="6">
        <text>alpha-D-glucose 6-phosphate = beta-D-fructose 6-phosphate</text>
        <dbReference type="Rhea" id="RHEA:11816"/>
        <dbReference type="ChEBI" id="CHEBI:57634"/>
        <dbReference type="ChEBI" id="CHEBI:58225"/>
        <dbReference type="EC" id="5.3.1.9"/>
    </reaction>
</comment>
<comment type="pathway">
    <text evidence="1">Carbohydrate degradation; glycolysis; D-glyceraldehyde 3-phosphate and glycerone phosphate from D-glucose: step 2/4.</text>
</comment>
<proteinExistence type="inferred from homology"/>
<evidence type="ECO:0000259" key="7">
    <source>
        <dbReference type="Pfam" id="PF06560"/>
    </source>
</evidence>
<dbReference type="CDD" id="cd02218">
    <property type="entry name" value="cupin_PGI"/>
    <property type="match status" value="1"/>
</dbReference>
<evidence type="ECO:0000256" key="1">
    <source>
        <dbReference type="ARBA" id="ARBA00004926"/>
    </source>
</evidence>
<dbReference type="InterPro" id="IPR014710">
    <property type="entry name" value="RmlC-like_jellyroll"/>
</dbReference>
<keyword evidence="9" id="KW-1185">Reference proteome</keyword>
<evidence type="ECO:0000256" key="3">
    <source>
        <dbReference type="ARBA" id="ARBA00011952"/>
    </source>
</evidence>
<evidence type="ECO:0000313" key="9">
    <source>
        <dbReference type="Proteomes" id="UP001501510"/>
    </source>
</evidence>
<dbReference type="InterPro" id="IPR010551">
    <property type="entry name" value="G6P_isomerase_prok"/>
</dbReference>
<keyword evidence="4" id="KW-0312">Gluconeogenesis</keyword>
<feature type="domain" description="Glucose-6-phosphate isomerase prokaryote" evidence="7">
    <location>
        <begin position="50"/>
        <end position="201"/>
    </location>
</feature>
<name>A0ABN1JEG3_9CLOT</name>